<proteinExistence type="predicted"/>
<dbReference type="AlphaFoldDB" id="A0A379VLX4"/>
<reference evidence="1 2" key="1">
    <citation type="submission" date="2018-06" db="EMBL/GenBank/DDBJ databases">
        <authorList>
            <consortium name="Pathogen Informatics"/>
            <person name="Doyle S."/>
        </authorList>
    </citation>
    <scope>NUCLEOTIDE SEQUENCE [LARGE SCALE GENOMIC DNA]</scope>
    <source>
        <strain evidence="1 2">NCTC8256</strain>
    </source>
</reference>
<organism evidence="1 2">
    <name type="scientific">Salmonella enterica I</name>
    <dbReference type="NCBI Taxonomy" id="59201"/>
    <lineage>
        <taxon>Bacteria</taxon>
        <taxon>Pseudomonadati</taxon>
        <taxon>Pseudomonadota</taxon>
        <taxon>Gammaproteobacteria</taxon>
        <taxon>Enterobacterales</taxon>
        <taxon>Enterobacteriaceae</taxon>
        <taxon>Salmonella</taxon>
    </lineage>
</organism>
<evidence type="ECO:0000313" key="1">
    <source>
        <dbReference type="EMBL" id="SUH07583.1"/>
    </source>
</evidence>
<gene>
    <name evidence="1" type="ORF">NCTC8256_01483</name>
</gene>
<dbReference type="EMBL" id="UGXR01000001">
    <property type="protein sequence ID" value="SUH07583.1"/>
    <property type="molecule type" value="Genomic_DNA"/>
</dbReference>
<accession>A0A379VLX4</accession>
<evidence type="ECO:0000313" key="2">
    <source>
        <dbReference type="Proteomes" id="UP000254346"/>
    </source>
</evidence>
<protein>
    <submittedName>
        <fullName evidence="1">Uncharacterized protein</fullName>
    </submittedName>
</protein>
<dbReference type="Proteomes" id="UP000254346">
    <property type="component" value="Unassembled WGS sequence"/>
</dbReference>
<name>A0A379VLX4_SALET</name>
<sequence>MLGYSIHGFAKIQRTFFASFNDQFFSVSCFKRPGRSGTSSGETIYALSNGLLFLQEQYFLTEFFITVCVIQHNPKT</sequence>